<dbReference type="PANTHER" id="PTHR47332:SF6">
    <property type="entry name" value="SET DOMAIN-CONTAINING PROTEIN"/>
    <property type="match status" value="1"/>
</dbReference>
<dbReference type="InterPro" id="IPR046341">
    <property type="entry name" value="SET_dom_sf"/>
</dbReference>
<dbReference type="Gene3D" id="2.170.270.10">
    <property type="entry name" value="SET domain"/>
    <property type="match status" value="1"/>
</dbReference>
<evidence type="ECO:0000256" key="1">
    <source>
        <dbReference type="SAM" id="SignalP"/>
    </source>
</evidence>
<dbReference type="InterPro" id="IPR053185">
    <property type="entry name" value="SET_domain_protein"/>
</dbReference>
<organism evidence="3 4">
    <name type="scientific">Lasiosphaeris hirsuta</name>
    <dbReference type="NCBI Taxonomy" id="260670"/>
    <lineage>
        <taxon>Eukaryota</taxon>
        <taxon>Fungi</taxon>
        <taxon>Dikarya</taxon>
        <taxon>Ascomycota</taxon>
        <taxon>Pezizomycotina</taxon>
        <taxon>Sordariomycetes</taxon>
        <taxon>Sordariomycetidae</taxon>
        <taxon>Sordariales</taxon>
        <taxon>Lasiosphaeriaceae</taxon>
        <taxon>Lasiosphaeris</taxon>
    </lineage>
</organism>
<dbReference type="AlphaFoldDB" id="A0AA40B010"/>
<dbReference type="PROSITE" id="PS50280">
    <property type="entry name" value="SET"/>
    <property type="match status" value="1"/>
</dbReference>
<gene>
    <name evidence="3" type="ORF">B0H67DRAFT_641529</name>
</gene>
<dbReference type="EMBL" id="JAUKUA010000002">
    <property type="protein sequence ID" value="KAK0725071.1"/>
    <property type="molecule type" value="Genomic_DNA"/>
</dbReference>
<accession>A0AA40B010</accession>
<feature type="signal peptide" evidence="1">
    <location>
        <begin position="1"/>
        <end position="26"/>
    </location>
</feature>
<dbReference type="PANTHER" id="PTHR47332">
    <property type="entry name" value="SET DOMAIN-CONTAINING PROTEIN 5"/>
    <property type="match status" value="1"/>
</dbReference>
<dbReference type="SUPFAM" id="SSF48452">
    <property type="entry name" value="TPR-like"/>
    <property type="match status" value="1"/>
</dbReference>
<evidence type="ECO:0000259" key="2">
    <source>
        <dbReference type="PROSITE" id="PS50280"/>
    </source>
</evidence>
<dbReference type="Pfam" id="PF00856">
    <property type="entry name" value="SET"/>
    <property type="match status" value="1"/>
</dbReference>
<feature type="chain" id="PRO_5041238880" description="SET domain-containing protein" evidence="1">
    <location>
        <begin position="27"/>
        <end position="408"/>
    </location>
</feature>
<proteinExistence type="predicted"/>
<protein>
    <recommendedName>
        <fullName evidence="2">SET domain-containing protein</fullName>
    </recommendedName>
</protein>
<evidence type="ECO:0000313" key="3">
    <source>
        <dbReference type="EMBL" id="KAK0725071.1"/>
    </source>
</evidence>
<evidence type="ECO:0000313" key="4">
    <source>
        <dbReference type="Proteomes" id="UP001172102"/>
    </source>
</evidence>
<sequence>MSQRGFGSSVFVTLLIQALLLGTTAARGCFASPPIALRPSTGSGVCGVLIDDDAAPSLGGYSPWTHAPSCHFSAAKPGKKFCTYTNSRHGARGVSILTTPESVANNVDMLNEFISAPPRDRLPYKIVEVPGKGMGVVALRRFRRYEQIMLDYATLLVDISFASEIPAQQGYRLLHLAVDQLSEPRSVLDLGQSNSMARDAVENVLRTNAFHTIVGGEPHMALYPDVSRINHACKPNAYTRFIPKSQQVSVAAAKDIEPGEEITISYITLGQTYPERKEALQLWGFNCTCNLCMSSPAQVAASDERRRQIADLRSEAIGAFQTGRSYQALRITRQVVNLLPAEELFPLYSEQYENMARVYFVLRDREKAEKYAKLSLDVLAEQGYIDRVRPELLEKMWTRFADEQAGRV</sequence>
<feature type="domain" description="SET" evidence="2">
    <location>
        <begin position="122"/>
        <end position="267"/>
    </location>
</feature>
<dbReference type="InterPro" id="IPR001214">
    <property type="entry name" value="SET_dom"/>
</dbReference>
<dbReference type="Proteomes" id="UP001172102">
    <property type="component" value="Unassembled WGS sequence"/>
</dbReference>
<dbReference type="SMART" id="SM00317">
    <property type="entry name" value="SET"/>
    <property type="match status" value="1"/>
</dbReference>
<reference evidence="3" key="1">
    <citation type="submission" date="2023-06" db="EMBL/GenBank/DDBJ databases">
        <title>Genome-scale phylogeny and comparative genomics of the fungal order Sordariales.</title>
        <authorList>
            <consortium name="Lawrence Berkeley National Laboratory"/>
            <person name="Hensen N."/>
            <person name="Bonometti L."/>
            <person name="Westerberg I."/>
            <person name="Brannstrom I.O."/>
            <person name="Guillou S."/>
            <person name="Cros-Aarteil S."/>
            <person name="Calhoun S."/>
            <person name="Haridas S."/>
            <person name="Kuo A."/>
            <person name="Mondo S."/>
            <person name="Pangilinan J."/>
            <person name="Riley R."/>
            <person name="Labutti K."/>
            <person name="Andreopoulos B."/>
            <person name="Lipzen A."/>
            <person name="Chen C."/>
            <person name="Yanf M."/>
            <person name="Daum C."/>
            <person name="Ng V."/>
            <person name="Clum A."/>
            <person name="Steindorff A."/>
            <person name="Ohm R."/>
            <person name="Martin F."/>
            <person name="Silar P."/>
            <person name="Natvig D."/>
            <person name="Lalanne C."/>
            <person name="Gautier V."/>
            <person name="Ament-Velasquez S.L."/>
            <person name="Kruys A."/>
            <person name="Hutchinson M.I."/>
            <person name="Powell A.J."/>
            <person name="Barry K."/>
            <person name="Miller A.N."/>
            <person name="Grigoriev I.V."/>
            <person name="Debuchy R."/>
            <person name="Gladieux P."/>
            <person name="Thoren M.H."/>
            <person name="Johannesson H."/>
        </authorList>
    </citation>
    <scope>NUCLEOTIDE SEQUENCE</scope>
    <source>
        <strain evidence="3">SMH4607-1</strain>
    </source>
</reference>
<name>A0AA40B010_9PEZI</name>
<comment type="caution">
    <text evidence="3">The sequence shown here is derived from an EMBL/GenBank/DDBJ whole genome shotgun (WGS) entry which is preliminary data.</text>
</comment>
<dbReference type="InterPro" id="IPR011990">
    <property type="entry name" value="TPR-like_helical_dom_sf"/>
</dbReference>
<keyword evidence="4" id="KW-1185">Reference proteome</keyword>
<dbReference type="SUPFAM" id="SSF82199">
    <property type="entry name" value="SET domain"/>
    <property type="match status" value="1"/>
</dbReference>
<keyword evidence="1" id="KW-0732">Signal</keyword>
<dbReference type="CDD" id="cd20071">
    <property type="entry name" value="SET_SMYD"/>
    <property type="match status" value="1"/>
</dbReference>